<dbReference type="GO" id="GO:0044773">
    <property type="term" value="P:mitotic DNA damage checkpoint signaling"/>
    <property type="evidence" value="ECO:0007669"/>
    <property type="project" value="TreeGrafter"/>
</dbReference>
<dbReference type="InterPro" id="IPR017441">
    <property type="entry name" value="Protein_kinase_ATP_BS"/>
</dbReference>
<proteinExistence type="predicted"/>
<feature type="region of interest" description="Disordered" evidence="2">
    <location>
        <begin position="2150"/>
        <end position="2193"/>
    </location>
</feature>
<feature type="region of interest" description="Disordered" evidence="2">
    <location>
        <begin position="555"/>
        <end position="583"/>
    </location>
</feature>
<feature type="transmembrane region" description="Helical" evidence="3">
    <location>
        <begin position="592"/>
        <end position="610"/>
    </location>
</feature>
<keyword evidence="5" id="KW-0808">Transferase</keyword>
<feature type="compositionally biased region" description="Acidic residues" evidence="2">
    <location>
        <begin position="1851"/>
        <end position="1866"/>
    </location>
</feature>
<feature type="region of interest" description="Disordered" evidence="2">
    <location>
        <begin position="2469"/>
        <end position="2510"/>
    </location>
</feature>
<protein>
    <submittedName>
        <fullName evidence="5">Cyclin-dependent kinase 8</fullName>
    </submittedName>
</protein>
<name>A0A7J6LS96_PERCH</name>
<feature type="region of interest" description="Disordered" evidence="2">
    <location>
        <begin position="1845"/>
        <end position="1868"/>
    </location>
</feature>
<feature type="region of interest" description="Disordered" evidence="2">
    <location>
        <begin position="2526"/>
        <end position="2565"/>
    </location>
</feature>
<feature type="compositionally biased region" description="Low complexity" evidence="2">
    <location>
        <begin position="1463"/>
        <end position="1473"/>
    </location>
</feature>
<dbReference type="GO" id="GO:0004674">
    <property type="term" value="F:protein serine/threonine kinase activity"/>
    <property type="evidence" value="ECO:0007669"/>
    <property type="project" value="TreeGrafter"/>
</dbReference>
<evidence type="ECO:0000256" key="3">
    <source>
        <dbReference type="SAM" id="Phobius"/>
    </source>
</evidence>
<keyword evidence="3" id="KW-0472">Membrane</keyword>
<dbReference type="OrthoDB" id="430514at2759"/>
<gene>
    <name evidence="5" type="primary">CDK8</name>
    <name evidence="5" type="ORF">FOL47_006420</name>
</gene>
<keyword evidence="6" id="KW-1185">Reference proteome</keyword>
<feature type="region of interest" description="Disordered" evidence="2">
    <location>
        <begin position="1452"/>
        <end position="1473"/>
    </location>
</feature>
<feature type="transmembrane region" description="Helical" evidence="3">
    <location>
        <begin position="2603"/>
        <end position="2626"/>
    </location>
</feature>
<dbReference type="GO" id="GO:0005634">
    <property type="term" value="C:nucleus"/>
    <property type="evidence" value="ECO:0007669"/>
    <property type="project" value="TreeGrafter"/>
</dbReference>
<keyword evidence="3" id="KW-1133">Transmembrane helix</keyword>
<dbReference type="PROSITE" id="PS00107">
    <property type="entry name" value="PROTEIN_KINASE_ATP"/>
    <property type="match status" value="1"/>
</dbReference>
<evidence type="ECO:0000256" key="2">
    <source>
        <dbReference type="SAM" id="MobiDB-lite"/>
    </source>
</evidence>
<dbReference type="InterPro" id="IPR000719">
    <property type="entry name" value="Prot_kinase_dom"/>
</dbReference>
<feature type="transmembrane region" description="Helical" evidence="3">
    <location>
        <begin position="460"/>
        <end position="483"/>
    </location>
</feature>
<feature type="binding site" evidence="1">
    <location>
        <position position="121"/>
    </location>
    <ligand>
        <name>ATP</name>
        <dbReference type="ChEBI" id="CHEBI:30616"/>
    </ligand>
</feature>
<keyword evidence="3" id="KW-0812">Transmembrane</keyword>
<evidence type="ECO:0000313" key="6">
    <source>
        <dbReference type="Proteomes" id="UP000591131"/>
    </source>
</evidence>
<dbReference type="PROSITE" id="PS50011">
    <property type="entry name" value="PROTEIN_KINASE_DOM"/>
    <property type="match status" value="1"/>
</dbReference>
<dbReference type="EMBL" id="JAAPAO010000359">
    <property type="protein sequence ID" value="KAF4662016.1"/>
    <property type="molecule type" value="Genomic_DNA"/>
</dbReference>
<dbReference type="Pfam" id="PF00069">
    <property type="entry name" value="Pkinase"/>
    <property type="match status" value="1"/>
</dbReference>
<dbReference type="PANTHER" id="PTHR44167:SF30">
    <property type="entry name" value="PHOSPHORYLASE KINASE"/>
    <property type="match status" value="1"/>
</dbReference>
<feature type="domain" description="Protein kinase" evidence="4">
    <location>
        <begin position="91"/>
        <end position="369"/>
    </location>
</feature>
<dbReference type="InterPro" id="IPR011009">
    <property type="entry name" value="Kinase-like_dom_sf"/>
</dbReference>
<sequence>MPGLGQRRRIQLPDVQAAPLPEVDSAGHVLLSGPPALAAYTDNSDGKTGKSVVASSSTAPVGPHTFDLTCSSVYEIIKEREEEELQVHQEYDLIEQIGQGSSSTVWRAVSRSDPSVTVAIKEYMRSGEGEMECFAEREFQTLNGLNHRNIVRPVNLYLGEKIYLVLEYVPGKTLEEIKGPFTEAACRNVMRQLLNALFYLHSNKHICHRDVKPSNIVAVDPGRLEVSLVVLIDFNIAAQFSSTPIGFSQLSRRGSIADTNSSSGMMTPTGTSGYMAPEVLPEDDLTADVGQSPLTRYLSKHHGFAATSSYNEKIDVWSAGQVLKYLLQDGEGVIRSDAPAGALELMEAMTASDPISRPTVQQCLVHSWLVETTEYEDAMNAVRRSRREHKSKTTAAQLLLNKRAELEESRAARAACRMQVIRQTSPSSTARSPATPGCTGDAFKLWNFFFAYVVVLPVKAALLATLCTVITALAFPSVIFFVIEMLVRAALRRTVEDFVLRRPPGGGAQLEFTTNDESMKVSAKIGPLGISVWRRGLVIPSIDVDVDILEVHKKEPKARRKGSDRQQQQQQQPSKTNETSEATKRTSKWKELLLNNCFVNVGIVNLKLILPGQHVGVQSRVCHWVTIEQFDFAKAGPKSQMRWKNIKINGRSSMKPDRWEVLNMPNWSINMSFTNAAPEVHIAAEALHVEIPVLLYRESLMAIGPMITKLDPDVSGDLPEWDIIDPSMPAVECTFGIGSLVISVSDLAVGRGELIGEHVSGALQSDGSWPDFEIKVPSLRLDDIDLEGIRKTVVRLEPPKDSSHVAVHGRGIYIDIVVGTFWGLIAPESFVAWFKAIDHMVDVLKSVKKPWKIVRRNELVAQYYAWELCHRAPQKEAVPYRYVPDPIRVRLFANTVIIDMESGESLVADNGFLMFDDQLWKFVVNVENPVLYGIGGDRKLITAKRIDLWIPLSVFPQLSRPLGPYPVVPDFIKDASAQCPVRGTLPISVLFSDVVTKFDDALFCCINYIIEAAVHDIDRFPEIIETGTRVFLDPPQFRSMLFVGKNVVADLPIPGSPPVEMGSLELAMGPTKDSMHIAVCRTSIAGCFSMRNDLHIKMSCYRRDPNDPLDDIKVNKDWCRPLPRYEGEPPRTFRTMRLWVTQLPEWVRRSKDRNRKLALTAECSIREAALLAAGVVEAANAFDREFTSSPPAKAPMRDMAVDICGAMRILLGNPSIGKKRRYSFDDAKVGTEPVEPLEKSGICISSEAIHFAYLKDTKEMECTLTAVIVQMLPKVITACLPEAHFALLDQGTRAVVVLGTETVSPEIAAFENALSVSCRLGELQRLIEDLAVEYEDAMATGQHPPAPKRATRSGSDDTPPVLEPIHEDTPDGPGPIPEPTRMVLSVEFLSGMCFTWAVRGLEPLQLLTADPIGARLVLNTYGASGSPPLVLPVLDRSRDPVLAQWLTEPWSLDQNSGNDQRRGSSSSSSSSSAFSAQRRASQDMWDIDSPLIDRIAAYMKKLQYLNDVKPALVKNAAIYSMGEGLLDKPVYAQFDAEFTNPTVRWGTGSSISHVNSVKLRLLVHNLPSTPDAIRDTVDPPICISWSAEFIDSAAAGNKQLSLCVVPEFHIPMVLQLIGSPGDFYQINGQNVKVSLNPSAHKKRSLSHNMQRRLRTTSVTGINPSSIFGNIKVAFNILLSQITCKCGAWRCGASEISLATDSSCDTGSIVGSIRNAVIGFEVVRPHRLTPTFERHCAFCTPSDNPYPLRNVAPFIEIEDITLTLHSNLVPTFGAGRCRVSDDPHEVALLYLGVHGTRVCWSPVIQRCLRMTLMNVDQFFKMMNRWRERFVEGLKYHDKMCRMEAMARRPEEASSDGDDGDEEQEEEEPLHMRIEKAWSAVMLVGRSASAVLRVSDVQLNCHYAAAADGKAATIEHEDTSTLSTTPSTPCGEEFQCGCSLLAAHAAYDEDYHKGQGRSWWVRQHADDTPLPPLPPFNLSVAAASVQEIRLGAYPWKQIVKAIIINDELGFDEDIDFDEDDDEDEAKAEKLPNGAQLVLCIGEAVAEVRAHRTSTTGVDNSSNLRVTLALTLDGLRGLAGSTKSRGLGWSGSYDDALKSVMELSAFTLRGTADMLPVGDSSVQACVERIFLGADDLSFHQVVSVITECLLYRPGTHDDDNDDEDDGKEGGGDNPSGPAPDESPDAPVTLTERISPGELKRLRSEISDVVSEDMGDGSPAGSKFVIEYTVGELSMNLAHADAVFLRLKLDDAAGTHVFAHSDPGHPMMFSFELRDVTMTGSEGMQIVKGAHSKGTSLLQFRGQDRIIQHNGQRWHIYDSVTVNLAPIVVNLTQQMFEEVYAFIFLDPTGEDMSLSDRFKTKEDSKNDKPAELIFFKYIRFGDINALFSYKSKRMTLKDVSLKVRHYVRKRRLWTWRDCLDEWGSRFFHQALSSVVLHPFSRKPKYFGGEHIVSREDVARTLFGKYAPANASIAPRMPLSPRNSAAVNKRHLGNGPGPPAPSSSSLPRKKMSPEAFPTVPAEALLQQPQCDATAGGRDRKAPQEISADGQSRMTTRPLDPGIALPSSDADFRNDSGLRRKLLTRDHSTDTSMVLESPTEASRERAYRIYHILLKVVLAFLATMLTMAYFLWGPPALAMRPNLPTMPSGAVIVGNTAEPPAVAVAAPLESNSADFTRQYFLDVQPSLTPTGRRRHYRL</sequence>
<reference evidence="5 6" key="1">
    <citation type="submission" date="2020-04" db="EMBL/GenBank/DDBJ databases">
        <title>Perkinsus chesapeaki whole genome sequence.</title>
        <authorList>
            <person name="Bogema D.R."/>
        </authorList>
    </citation>
    <scope>NUCLEOTIDE SEQUENCE [LARGE SCALE GENOMIC DNA]</scope>
    <source>
        <strain evidence="5">ATCC PRA-425</strain>
    </source>
</reference>
<organism evidence="5 6">
    <name type="scientific">Perkinsus chesapeaki</name>
    <name type="common">Clam parasite</name>
    <name type="synonym">Perkinsus andrewsi</name>
    <dbReference type="NCBI Taxonomy" id="330153"/>
    <lineage>
        <taxon>Eukaryota</taxon>
        <taxon>Sar</taxon>
        <taxon>Alveolata</taxon>
        <taxon>Perkinsozoa</taxon>
        <taxon>Perkinsea</taxon>
        <taxon>Perkinsida</taxon>
        <taxon>Perkinsidae</taxon>
        <taxon>Perkinsus</taxon>
    </lineage>
</organism>
<keyword evidence="1" id="KW-0067">ATP-binding</keyword>
<dbReference type="Proteomes" id="UP000591131">
    <property type="component" value="Unassembled WGS sequence"/>
</dbReference>
<keyword evidence="1" id="KW-0547">Nucleotide-binding</keyword>
<dbReference type="SMART" id="SM00220">
    <property type="entry name" value="S_TKc"/>
    <property type="match status" value="1"/>
</dbReference>
<evidence type="ECO:0000259" key="4">
    <source>
        <dbReference type="PROSITE" id="PS50011"/>
    </source>
</evidence>
<dbReference type="Gene3D" id="1.10.510.10">
    <property type="entry name" value="Transferase(Phosphotransferase) domain 1"/>
    <property type="match status" value="1"/>
</dbReference>
<dbReference type="PANTHER" id="PTHR44167">
    <property type="entry name" value="OVARIAN-SPECIFIC SERINE/THREONINE-PROTEIN KINASE LOK-RELATED"/>
    <property type="match status" value="1"/>
</dbReference>
<keyword evidence="5" id="KW-0418">Kinase</keyword>
<dbReference type="GO" id="GO:0005524">
    <property type="term" value="F:ATP binding"/>
    <property type="evidence" value="ECO:0007669"/>
    <property type="project" value="UniProtKB-UniRule"/>
</dbReference>
<feature type="region of interest" description="Disordered" evidence="2">
    <location>
        <begin position="1338"/>
        <end position="1376"/>
    </location>
</feature>
<comment type="caution">
    <text evidence="5">The sequence shown here is derived from an EMBL/GenBank/DDBJ whole genome shotgun (WGS) entry which is preliminary data.</text>
</comment>
<evidence type="ECO:0000256" key="1">
    <source>
        <dbReference type="PROSITE-ProRule" id="PRU10141"/>
    </source>
</evidence>
<accession>A0A7J6LS96</accession>
<dbReference type="SUPFAM" id="SSF56112">
    <property type="entry name" value="Protein kinase-like (PK-like)"/>
    <property type="match status" value="1"/>
</dbReference>
<evidence type="ECO:0000313" key="5">
    <source>
        <dbReference type="EMBL" id="KAF4662016.1"/>
    </source>
</evidence>